<comment type="caution">
    <text evidence="2">The sequence shown here is derived from an EMBL/GenBank/DDBJ whole genome shotgun (WGS) entry which is preliminary data.</text>
</comment>
<proteinExistence type="predicted"/>
<reference evidence="2 3" key="1">
    <citation type="submission" date="2020-07" db="EMBL/GenBank/DDBJ databases">
        <title>Genomic Encyclopedia of Archaeal and Bacterial Type Strains, Phase II (KMG-II): from individual species to whole genera.</title>
        <authorList>
            <person name="Goeker M."/>
        </authorList>
    </citation>
    <scope>NUCLEOTIDE SEQUENCE [LARGE SCALE GENOMIC DNA]</scope>
    <source>
        <strain evidence="2 3">DSM 21226</strain>
    </source>
</reference>
<feature type="domain" description="HipA-like kinase" evidence="1">
    <location>
        <begin position="6"/>
        <end position="239"/>
    </location>
</feature>
<evidence type="ECO:0000259" key="1">
    <source>
        <dbReference type="Pfam" id="PF20613"/>
    </source>
</evidence>
<evidence type="ECO:0000313" key="3">
    <source>
        <dbReference type="Proteomes" id="UP000518288"/>
    </source>
</evidence>
<accession>A0A7Y9QZJ1</accession>
<dbReference type="Pfam" id="PF20613">
    <property type="entry name" value="HipA_2"/>
    <property type="match status" value="1"/>
</dbReference>
<dbReference type="AlphaFoldDB" id="A0A7Y9QZJ1"/>
<sequence>MAPPLIIEILGRTDQGITRPFRCLADDGHHYYVKSVGAHWRSVVCEWIAGRLAEALGLPIAPFAQVELDEGLVKAYGDHDLAPGLAFGSRVATSVHEFEPSLIRHCHADFRRDLLAFDWWVRNEDRQLGDTAGRPNLLWQSTTARPVVIDHNNAFDRQFDAASFLDWHIFRAEWPTIASDLVRQAEYAQRFTAVAARAEEFWRELPHNWVFTEDGTPRITLQEIQSVLHRADQPDFWHSAPSS</sequence>
<organism evidence="2 3">
    <name type="scientific">Sphaerotilus montanus</name>
    <dbReference type="NCBI Taxonomy" id="522889"/>
    <lineage>
        <taxon>Bacteria</taxon>
        <taxon>Pseudomonadati</taxon>
        <taxon>Pseudomonadota</taxon>
        <taxon>Betaproteobacteria</taxon>
        <taxon>Burkholderiales</taxon>
        <taxon>Sphaerotilaceae</taxon>
        <taxon>Sphaerotilus</taxon>
    </lineage>
</organism>
<dbReference type="InterPro" id="IPR046748">
    <property type="entry name" value="HipA_2"/>
</dbReference>
<dbReference type="EMBL" id="JACCFH010000001">
    <property type="protein sequence ID" value="NYG32162.1"/>
    <property type="molecule type" value="Genomic_DNA"/>
</dbReference>
<keyword evidence="3" id="KW-1185">Reference proteome</keyword>
<evidence type="ECO:0000313" key="2">
    <source>
        <dbReference type="EMBL" id="NYG32162.1"/>
    </source>
</evidence>
<dbReference type="RefSeq" id="WP_179633081.1">
    <property type="nucleotide sequence ID" value="NZ_JACCFH010000001.1"/>
</dbReference>
<name>A0A7Y9QZJ1_9BURK</name>
<dbReference type="Proteomes" id="UP000518288">
    <property type="component" value="Unassembled WGS sequence"/>
</dbReference>
<gene>
    <name evidence="2" type="ORF">BDD16_001148</name>
</gene>
<protein>
    <recommendedName>
        <fullName evidence="1">HipA-like kinase domain-containing protein</fullName>
    </recommendedName>
</protein>